<dbReference type="Proteomes" id="UP000823775">
    <property type="component" value="Unassembled WGS sequence"/>
</dbReference>
<feature type="region of interest" description="Disordered" evidence="1">
    <location>
        <begin position="24"/>
        <end position="76"/>
    </location>
</feature>
<evidence type="ECO:0000256" key="1">
    <source>
        <dbReference type="SAM" id="MobiDB-lite"/>
    </source>
</evidence>
<reference evidence="2 3" key="1">
    <citation type="journal article" date="2021" name="BMC Genomics">
        <title>Datura genome reveals duplications of psychoactive alkaloid biosynthetic genes and high mutation rate following tissue culture.</title>
        <authorList>
            <person name="Rajewski A."/>
            <person name="Carter-House D."/>
            <person name="Stajich J."/>
            <person name="Litt A."/>
        </authorList>
    </citation>
    <scope>NUCLEOTIDE SEQUENCE [LARGE SCALE GENOMIC DNA]</scope>
    <source>
        <strain evidence="2">AR-01</strain>
    </source>
</reference>
<keyword evidence="3" id="KW-1185">Reference proteome</keyword>
<evidence type="ECO:0000313" key="3">
    <source>
        <dbReference type="Proteomes" id="UP000823775"/>
    </source>
</evidence>
<gene>
    <name evidence="2" type="ORF">HAX54_043626</name>
</gene>
<proteinExistence type="predicted"/>
<organism evidence="2 3">
    <name type="scientific">Datura stramonium</name>
    <name type="common">Jimsonweed</name>
    <name type="synonym">Common thornapple</name>
    <dbReference type="NCBI Taxonomy" id="4076"/>
    <lineage>
        <taxon>Eukaryota</taxon>
        <taxon>Viridiplantae</taxon>
        <taxon>Streptophyta</taxon>
        <taxon>Embryophyta</taxon>
        <taxon>Tracheophyta</taxon>
        <taxon>Spermatophyta</taxon>
        <taxon>Magnoliopsida</taxon>
        <taxon>eudicotyledons</taxon>
        <taxon>Gunneridae</taxon>
        <taxon>Pentapetalae</taxon>
        <taxon>asterids</taxon>
        <taxon>lamiids</taxon>
        <taxon>Solanales</taxon>
        <taxon>Solanaceae</taxon>
        <taxon>Solanoideae</taxon>
        <taxon>Datureae</taxon>
        <taxon>Datura</taxon>
    </lineage>
</organism>
<dbReference type="EMBL" id="JACEIK010006545">
    <property type="protein sequence ID" value="MCE2055874.1"/>
    <property type="molecule type" value="Genomic_DNA"/>
</dbReference>
<accession>A0ABS8W1B9</accession>
<sequence>MSAFHYPAMLALVTFPMNLQSAGKVEKVDQTRQSEKADAEPGNGAKHHSVDNAANDRDRIAMEEEDIHEIGEEEREKLNDVDYLTGNPLPNDILIICARLWSL</sequence>
<feature type="compositionally biased region" description="Basic and acidic residues" evidence="1">
    <location>
        <begin position="48"/>
        <end position="76"/>
    </location>
</feature>
<feature type="compositionally biased region" description="Basic and acidic residues" evidence="1">
    <location>
        <begin position="24"/>
        <end position="39"/>
    </location>
</feature>
<name>A0ABS8W1B9_DATST</name>
<comment type="caution">
    <text evidence="2">The sequence shown here is derived from an EMBL/GenBank/DDBJ whole genome shotgun (WGS) entry which is preliminary data.</text>
</comment>
<evidence type="ECO:0000313" key="2">
    <source>
        <dbReference type="EMBL" id="MCE2055874.1"/>
    </source>
</evidence>
<protein>
    <submittedName>
        <fullName evidence="2">Uncharacterized protein</fullName>
    </submittedName>
</protein>